<evidence type="ECO:0000259" key="1">
    <source>
        <dbReference type="Pfam" id="PF00027"/>
    </source>
</evidence>
<evidence type="ECO:0000313" key="2">
    <source>
        <dbReference type="EMBL" id="ADG70482.1"/>
    </source>
</evidence>
<protein>
    <submittedName>
        <fullName evidence="2">Putative transcriptional regulator, Crp/Fnr family</fullName>
    </submittedName>
</protein>
<evidence type="ECO:0000313" key="3">
    <source>
        <dbReference type="Proteomes" id="UP000001915"/>
    </source>
</evidence>
<name>D5U5Z1_BRAM5</name>
<dbReference type="Pfam" id="PF00027">
    <property type="entry name" value="cNMP_binding"/>
    <property type="match status" value="1"/>
</dbReference>
<dbReference type="STRING" id="526224.Bmur_0378"/>
<proteinExistence type="predicted"/>
<dbReference type="eggNOG" id="COG0664">
    <property type="taxonomic scope" value="Bacteria"/>
</dbReference>
<dbReference type="OrthoDB" id="305672at2"/>
<reference evidence="2 3" key="1">
    <citation type="journal article" date="2010" name="Stand. Genomic Sci.">
        <title>Complete genome sequence of Brachyspira murdochii type strain (56-150).</title>
        <authorList>
            <person name="Pati A."/>
            <person name="Sikorski J."/>
            <person name="Gronow S."/>
            <person name="Munk C."/>
            <person name="Lapidus A."/>
            <person name="Copeland A."/>
            <person name="Glavina Del Tio T."/>
            <person name="Nolan M."/>
            <person name="Lucas S."/>
            <person name="Chen F."/>
            <person name="Tice H."/>
            <person name="Cheng J.F."/>
            <person name="Han C."/>
            <person name="Detter J.C."/>
            <person name="Bruce D."/>
            <person name="Tapia R."/>
            <person name="Goodwin L."/>
            <person name="Pitluck S."/>
            <person name="Liolios K."/>
            <person name="Ivanova N."/>
            <person name="Mavromatis K."/>
            <person name="Mikhailova N."/>
            <person name="Chen A."/>
            <person name="Palaniappan K."/>
            <person name="Land M."/>
            <person name="Hauser L."/>
            <person name="Chang Y.J."/>
            <person name="Jeffries C.D."/>
            <person name="Spring S."/>
            <person name="Rohde M."/>
            <person name="Goker M."/>
            <person name="Bristow J."/>
            <person name="Eisen J.A."/>
            <person name="Markowitz V."/>
            <person name="Hugenholtz P."/>
            <person name="Kyrpides N.C."/>
            <person name="Klenk H.P."/>
        </authorList>
    </citation>
    <scope>NUCLEOTIDE SEQUENCE [LARGE SCALE GENOMIC DNA]</scope>
    <source>
        <strain evidence="3">ATCC 51284 / DSM 12563 / 56-150</strain>
    </source>
</reference>
<dbReference type="Gene3D" id="2.60.120.10">
    <property type="entry name" value="Jelly Rolls"/>
    <property type="match status" value="2"/>
</dbReference>
<dbReference type="AlphaFoldDB" id="D5U5Z1"/>
<feature type="domain" description="Cyclic nucleotide-binding" evidence="1">
    <location>
        <begin position="8"/>
        <end position="91"/>
    </location>
</feature>
<dbReference type="EMBL" id="CP001959">
    <property type="protein sequence ID" value="ADG70482.1"/>
    <property type="molecule type" value="Genomic_DNA"/>
</dbReference>
<sequence>MINYNNIVSFKKSSIIFIEDNYPKKSFYVIRSGKAVSYGKYFDSNMEYTNGDILGLVNSVLNEPYFFNVKADTDIEALEINVDDIINIYNKDLIKKMHNYLENSLEIWLSKYYINLSHNHSMTKYDINEGYVLNLAQVYNDNNFPTAAYEIYNQYLKFFPNSSSIKDIKDMIASMKEYNLPEPEAIEDNIFYYKKGYCLYTEFMASNYLYLINSGKVGVYNVINSKLVTRAIYSSNNLIDGYIPDITYQPLSTTTIVLEDSKIKLLKKEEFISIVANVNSLRPYYLQIICTKIRNSVLKVMALSSKDIFMKLLITIYYIVRTESLFLNKDVNTAKLLYKLQDIAAVIGYNNDINMIKNELKKIRFISIDDENYIHILDINNFIKEYEIYKKRLSLKKS</sequence>
<dbReference type="HOGENOM" id="CLU_686383_0_0_12"/>
<dbReference type="InterPro" id="IPR014710">
    <property type="entry name" value="RmlC-like_jellyroll"/>
</dbReference>
<gene>
    <name evidence="2" type="ordered locus">Bmur_0378</name>
</gene>
<dbReference type="SUPFAM" id="SSF51206">
    <property type="entry name" value="cAMP-binding domain-like"/>
    <property type="match status" value="2"/>
</dbReference>
<dbReference type="Proteomes" id="UP000001915">
    <property type="component" value="Chromosome"/>
</dbReference>
<dbReference type="KEGG" id="brm:Bmur_0378"/>
<organism evidence="2 3">
    <name type="scientific">Brachyspira murdochii (strain ATCC 51284 / DSM 12563 / 56-150)</name>
    <name type="common">Serpulina murdochii</name>
    <dbReference type="NCBI Taxonomy" id="526224"/>
    <lineage>
        <taxon>Bacteria</taxon>
        <taxon>Pseudomonadati</taxon>
        <taxon>Spirochaetota</taxon>
        <taxon>Spirochaetia</taxon>
        <taxon>Brachyspirales</taxon>
        <taxon>Brachyspiraceae</taxon>
        <taxon>Brachyspira</taxon>
    </lineage>
</organism>
<accession>D5U5Z1</accession>
<dbReference type="RefSeq" id="WP_013112909.1">
    <property type="nucleotide sequence ID" value="NC_014150.1"/>
</dbReference>
<dbReference type="InterPro" id="IPR018490">
    <property type="entry name" value="cNMP-bd_dom_sf"/>
</dbReference>
<dbReference type="InterPro" id="IPR000595">
    <property type="entry name" value="cNMP-bd_dom"/>
</dbReference>
<dbReference type="CDD" id="cd00038">
    <property type="entry name" value="CAP_ED"/>
    <property type="match status" value="1"/>
</dbReference>